<reference evidence="1" key="1">
    <citation type="journal article" date="2015" name="Acta Hortic.">
        <title>Genome features of Pseudomonas syringae pv. actinidiae recently isolated in Korea.</title>
        <authorList>
            <person name="Butler M.I."/>
            <person name="Jung J.S."/>
            <person name="Kim G.H."/>
            <person name="Lamont I."/>
            <person name="Stockwell P."/>
            <person name="Koh Y.J."/>
            <person name="Poulter R.T.M."/>
        </authorList>
    </citation>
    <scope>NUCLEOTIDE SEQUENCE</scope>
    <source>
        <strain evidence="1">SYS1</strain>
    </source>
</reference>
<organism evidence="1">
    <name type="scientific">Pseudomonas syringae pv. actinidiae</name>
    <dbReference type="NCBI Taxonomy" id="103796"/>
    <lineage>
        <taxon>Bacteria</taxon>
        <taxon>Pseudomonadati</taxon>
        <taxon>Pseudomonadota</taxon>
        <taxon>Gammaproteobacteria</taxon>
        <taxon>Pseudomonadales</taxon>
        <taxon>Pseudomonadaceae</taxon>
        <taxon>Pseudomonas</taxon>
        <taxon>Pseudomonas syringae</taxon>
    </lineage>
</organism>
<dbReference type="AlphaFoldDB" id="A0A650D7V3"/>
<dbReference type="EMBL" id="MN346706">
    <property type="protein sequence ID" value="QGR26491.1"/>
    <property type="molecule type" value="Genomic_DNA"/>
</dbReference>
<protein>
    <submittedName>
        <fullName evidence="1">Uncharacterized protein</fullName>
    </submittedName>
</protein>
<proteinExistence type="predicted"/>
<sequence length="44" mass="4940">MLMVLFDMIGLKPQFHGPYRLDNTRQGGQFLVGENIGGSLFGQR</sequence>
<reference evidence="1" key="2">
    <citation type="submission" date="2019-08" db="EMBL/GenBank/DDBJ databases">
        <authorList>
            <person name="Butler M.I."/>
            <person name="Jung J.S."/>
            <person name="Kim G.H."/>
            <person name="Lamont I."/>
            <person name="Stockwell P."/>
            <person name="Koh Y.J."/>
            <person name="Poulter R.T.M."/>
        </authorList>
    </citation>
    <scope>NUCLEOTIDE SEQUENCE</scope>
    <source>
        <strain evidence="1">SYS1</strain>
    </source>
</reference>
<name>A0A650D7V3_PSESF</name>
<evidence type="ECO:0000313" key="1">
    <source>
        <dbReference type="EMBL" id="QGR26491.1"/>
    </source>
</evidence>
<accession>A0A650D7V3</accession>